<dbReference type="EMBL" id="JH971397">
    <property type="protein sequence ID" value="EKM77149.1"/>
    <property type="molecule type" value="Genomic_DNA"/>
</dbReference>
<dbReference type="GeneID" id="18827240"/>
<dbReference type="RefSeq" id="XP_007332149.1">
    <property type="nucleotide sequence ID" value="XM_007332087.1"/>
</dbReference>
<evidence type="ECO:0000256" key="1">
    <source>
        <dbReference type="SAM" id="MobiDB-lite"/>
    </source>
</evidence>
<reference evidence="3" key="1">
    <citation type="journal article" date="2012" name="Proc. Natl. Acad. Sci. U.S.A.">
        <title>Genome sequence of the button mushroom Agaricus bisporus reveals mechanisms governing adaptation to a humic-rich ecological niche.</title>
        <authorList>
            <person name="Morin E."/>
            <person name="Kohler A."/>
            <person name="Baker A.R."/>
            <person name="Foulongne-Oriol M."/>
            <person name="Lombard V."/>
            <person name="Nagy L.G."/>
            <person name="Ohm R.A."/>
            <person name="Patyshakuliyeva A."/>
            <person name="Brun A."/>
            <person name="Aerts A.L."/>
            <person name="Bailey A.M."/>
            <person name="Billette C."/>
            <person name="Coutinho P.M."/>
            <person name="Deakin G."/>
            <person name="Doddapaneni H."/>
            <person name="Floudas D."/>
            <person name="Grimwood J."/>
            <person name="Hilden K."/>
            <person name="Kuees U."/>
            <person name="LaButti K.M."/>
            <person name="Lapidus A."/>
            <person name="Lindquist E.A."/>
            <person name="Lucas S.M."/>
            <person name="Murat C."/>
            <person name="Riley R.W."/>
            <person name="Salamov A.A."/>
            <person name="Schmutz J."/>
            <person name="Subramanian V."/>
            <person name="Woesten H.A.B."/>
            <person name="Xu J."/>
            <person name="Eastwood D.C."/>
            <person name="Foster G.D."/>
            <person name="Sonnenberg A.S."/>
            <person name="Cullen D."/>
            <person name="de Vries R.P."/>
            <person name="Lundell T."/>
            <person name="Hibbett D.S."/>
            <person name="Henrissat B."/>
            <person name="Burton K.S."/>
            <person name="Kerrigan R.W."/>
            <person name="Challen M.P."/>
            <person name="Grigoriev I.V."/>
            <person name="Martin F."/>
        </authorList>
    </citation>
    <scope>NUCLEOTIDE SEQUENCE [LARGE SCALE GENOMIC DNA]</scope>
    <source>
        <strain evidence="3">JB137-S8 / ATCC MYA-4627 / FGSC 10392</strain>
    </source>
</reference>
<keyword evidence="3" id="KW-1185">Reference proteome</keyword>
<name>K5VRS4_AGABU</name>
<protein>
    <submittedName>
        <fullName evidence="2">Uncharacterized protein</fullName>
    </submittedName>
</protein>
<dbReference type="InParanoid" id="K5VRS4"/>
<feature type="compositionally biased region" description="Acidic residues" evidence="1">
    <location>
        <begin position="194"/>
        <end position="212"/>
    </location>
</feature>
<accession>K5VRS4</accession>
<feature type="compositionally biased region" description="Basic and acidic residues" evidence="1">
    <location>
        <begin position="220"/>
        <end position="234"/>
    </location>
</feature>
<gene>
    <name evidence="2" type="ORF">AGABI1DRAFT_130566</name>
</gene>
<dbReference type="KEGG" id="abp:AGABI1DRAFT130566"/>
<dbReference type="Proteomes" id="UP000008493">
    <property type="component" value="Unassembled WGS sequence"/>
</dbReference>
<dbReference type="HOGENOM" id="CLU_1142326_0_0_1"/>
<evidence type="ECO:0000313" key="2">
    <source>
        <dbReference type="EMBL" id="EKM77149.1"/>
    </source>
</evidence>
<sequence length="243" mass="27079">MLHTHMDTTILSDDDIIHMLSNDQHDQLTLTAAQESALMAQLAAELSKTNYDDAPPPMEIITPSETGQGTHKRWVYPPTWNDIMGGIVDSVLCDNHYQETKFDSQASDDDIPFDLLLPPHSHFDMSPLPDINPQLPDIFDDPSLPLPLFSNPFQFSDSDLERLMVTPTPSIASVPSAPKRPYRTSQALPKGENDEMENDGMDMGIDSDDDECLNTPPRLLWERSGSKDSARVAGDDQDDDPFL</sequence>
<dbReference type="OMA" id="DDECLNT"/>
<dbReference type="AlphaFoldDB" id="K5VRS4"/>
<organism evidence="2 3">
    <name type="scientific">Agaricus bisporus var. burnettii (strain JB137-S8 / ATCC MYA-4627 / FGSC 10392)</name>
    <name type="common">White button mushroom</name>
    <dbReference type="NCBI Taxonomy" id="597362"/>
    <lineage>
        <taxon>Eukaryota</taxon>
        <taxon>Fungi</taxon>
        <taxon>Dikarya</taxon>
        <taxon>Basidiomycota</taxon>
        <taxon>Agaricomycotina</taxon>
        <taxon>Agaricomycetes</taxon>
        <taxon>Agaricomycetidae</taxon>
        <taxon>Agaricales</taxon>
        <taxon>Agaricineae</taxon>
        <taxon>Agaricaceae</taxon>
        <taxon>Agaricus</taxon>
    </lineage>
</organism>
<evidence type="ECO:0000313" key="3">
    <source>
        <dbReference type="Proteomes" id="UP000008493"/>
    </source>
</evidence>
<feature type="region of interest" description="Disordered" evidence="1">
    <location>
        <begin position="169"/>
        <end position="243"/>
    </location>
</feature>
<proteinExistence type="predicted"/>